<protein>
    <submittedName>
        <fullName evidence="5">Peroxisomal biogenesis factor 11 alpha</fullName>
    </submittedName>
</protein>
<evidence type="ECO:0000256" key="2">
    <source>
        <dbReference type="ARBA" id="ARBA00023136"/>
    </source>
</evidence>
<dbReference type="AlphaFoldDB" id="A0A3Q2XXD3"/>
<dbReference type="GeneTree" id="ENSGT00390000014273"/>
<dbReference type="Pfam" id="PF05648">
    <property type="entry name" value="PEX11"/>
    <property type="match status" value="1"/>
</dbReference>
<reference evidence="5" key="2">
    <citation type="submission" date="2025-09" db="UniProtKB">
        <authorList>
            <consortium name="Ensembl"/>
        </authorList>
    </citation>
    <scope>IDENTIFICATION</scope>
</reference>
<dbReference type="PANTHER" id="PTHR12652">
    <property type="entry name" value="PEROXISOMAL BIOGENESIS FACTOR 11"/>
    <property type="match status" value="1"/>
</dbReference>
<organism evidence="5 6">
    <name type="scientific">Hippocampus comes</name>
    <name type="common">Tiger tail seahorse</name>
    <dbReference type="NCBI Taxonomy" id="109280"/>
    <lineage>
        <taxon>Eukaryota</taxon>
        <taxon>Metazoa</taxon>
        <taxon>Chordata</taxon>
        <taxon>Craniata</taxon>
        <taxon>Vertebrata</taxon>
        <taxon>Euteleostomi</taxon>
        <taxon>Actinopterygii</taxon>
        <taxon>Neopterygii</taxon>
        <taxon>Teleostei</taxon>
        <taxon>Neoteleostei</taxon>
        <taxon>Acanthomorphata</taxon>
        <taxon>Syngnathiaria</taxon>
        <taxon>Syngnathiformes</taxon>
        <taxon>Syngnathoidei</taxon>
        <taxon>Syngnathidae</taxon>
        <taxon>Hippocampus</taxon>
    </lineage>
</organism>
<dbReference type="GO" id="GO:0016559">
    <property type="term" value="P:peroxisome fission"/>
    <property type="evidence" value="ECO:0007669"/>
    <property type="project" value="InterPro"/>
</dbReference>
<dbReference type="Ensembl" id="ENSHCOT00000025872.1">
    <property type="protein sequence ID" value="ENSHCOP00000009615.1"/>
    <property type="gene ID" value="ENSHCOG00000012078.1"/>
</dbReference>
<evidence type="ECO:0000313" key="5">
    <source>
        <dbReference type="Ensembl" id="ENSHCOP00000009615.1"/>
    </source>
</evidence>
<accession>A0A3Q2XXD3</accession>
<dbReference type="PANTHER" id="PTHR12652:SF22">
    <property type="entry name" value="PEROXISOMAL MEMBRANE PROTEIN 11A"/>
    <property type="match status" value="1"/>
</dbReference>
<proteinExistence type="predicted"/>
<reference evidence="5" key="1">
    <citation type="submission" date="2025-08" db="UniProtKB">
        <authorList>
            <consortium name="Ensembl"/>
        </authorList>
    </citation>
    <scope>IDENTIFICATION</scope>
</reference>
<keyword evidence="6" id="KW-1185">Reference proteome</keyword>
<comment type="subcellular location">
    <subcellularLocation>
        <location evidence="4">Peroxisome membrane</location>
    </subcellularLocation>
</comment>
<dbReference type="InterPro" id="IPR008733">
    <property type="entry name" value="PEX11"/>
</dbReference>
<sequence>MSVIEVAFFFFNFLAFFKTLDTNRRAFFLKSEPRRGATRSPSFALSRPSLQLERAPRATSGPRRAMEALQNVINQSQGRDRLLRSVRGKTKARKAAFLAQRRSSFARLFRATQFASALCAHALRNHSRRKELVSKFKSLEANLSGGRKLFRLGNAIDAGEAAKRSARLSDPVLRLCLTAANVNRALYLMCDNALWAAGAGLLPSLDRGRWGAGASRFYLLSLLMSLTRDAYLILRLALRRARDGRETISHPERSPEAAPAVIPHLDASVLLLPRSFKSHPALVLDAVKNACDLSIPLDRLGIYRSDPGALAFCGLLSSLIGIATLVRPELRLKA</sequence>
<keyword evidence="2" id="KW-0472">Membrane</keyword>
<dbReference type="STRING" id="109280.ENSHCOP00000009615"/>
<dbReference type="GO" id="GO:0005778">
    <property type="term" value="C:peroxisomal membrane"/>
    <property type="evidence" value="ECO:0007669"/>
    <property type="project" value="UniProtKB-SubCell"/>
</dbReference>
<evidence type="ECO:0000256" key="4">
    <source>
        <dbReference type="ARBA" id="ARBA00046271"/>
    </source>
</evidence>
<dbReference type="Proteomes" id="UP000264820">
    <property type="component" value="Unplaced"/>
</dbReference>
<name>A0A3Q2XXD3_HIPCM</name>
<keyword evidence="3" id="KW-0576">Peroxisome</keyword>
<evidence type="ECO:0000256" key="1">
    <source>
        <dbReference type="ARBA" id="ARBA00022593"/>
    </source>
</evidence>
<evidence type="ECO:0000256" key="3">
    <source>
        <dbReference type="ARBA" id="ARBA00023140"/>
    </source>
</evidence>
<keyword evidence="1" id="KW-0962">Peroxisome biogenesis</keyword>
<dbReference type="OMA" id="FWDKHSQ"/>
<evidence type="ECO:0000313" key="6">
    <source>
        <dbReference type="Proteomes" id="UP000264820"/>
    </source>
</evidence>